<name>A0ABW6QF73_9ACTN</name>
<evidence type="ECO:0000313" key="2">
    <source>
        <dbReference type="EMBL" id="MFF1277878.1"/>
    </source>
</evidence>
<dbReference type="InterPro" id="IPR036366">
    <property type="entry name" value="PGBDSf"/>
</dbReference>
<sequence length="77" mass="8227">MGRGSYSNAVRALQSNLNLCYNAGLKVDGDFGGATETALKAAQRKDGTAADGVYGPATRRAMTWFRDSAGCVEDFFR</sequence>
<dbReference type="Proteomes" id="UP001601627">
    <property type="component" value="Unassembled WGS sequence"/>
</dbReference>
<reference evidence="2 3" key="1">
    <citation type="submission" date="2024-09" db="EMBL/GenBank/DDBJ databases">
        <title>The Natural Products Discovery Center: Release of the First 8490 Sequenced Strains for Exploring Actinobacteria Biosynthetic Diversity.</title>
        <authorList>
            <person name="Kalkreuter E."/>
            <person name="Kautsar S.A."/>
            <person name="Yang D."/>
            <person name="Bader C.D."/>
            <person name="Teijaro C.N."/>
            <person name="Fluegel L."/>
            <person name="Davis C.M."/>
            <person name="Simpson J.R."/>
            <person name="Lauterbach L."/>
            <person name="Steele A.D."/>
            <person name="Gui C."/>
            <person name="Meng S."/>
            <person name="Li G."/>
            <person name="Viehrig K."/>
            <person name="Ye F."/>
            <person name="Su P."/>
            <person name="Kiefer A.F."/>
            <person name="Nichols A."/>
            <person name="Cepeda A.J."/>
            <person name="Yan W."/>
            <person name="Fan B."/>
            <person name="Jiang Y."/>
            <person name="Adhikari A."/>
            <person name="Zheng C.-J."/>
            <person name="Schuster L."/>
            <person name="Cowan T.M."/>
            <person name="Smanski M.J."/>
            <person name="Chevrette M.G."/>
            <person name="De Carvalho L.P.S."/>
            <person name="Shen B."/>
        </authorList>
    </citation>
    <scope>NUCLEOTIDE SEQUENCE [LARGE SCALE GENOMIC DNA]</scope>
    <source>
        <strain evidence="2 3">NPDC058328</strain>
    </source>
</reference>
<dbReference type="InterPro" id="IPR036365">
    <property type="entry name" value="PGBD-like_sf"/>
</dbReference>
<organism evidence="2 3">
    <name type="scientific">Streptomyces marokkonensis</name>
    <dbReference type="NCBI Taxonomy" id="324855"/>
    <lineage>
        <taxon>Bacteria</taxon>
        <taxon>Bacillati</taxon>
        <taxon>Actinomycetota</taxon>
        <taxon>Actinomycetes</taxon>
        <taxon>Kitasatosporales</taxon>
        <taxon>Streptomycetaceae</taxon>
        <taxon>Streptomyces</taxon>
    </lineage>
</organism>
<dbReference type="Gene3D" id="1.10.101.10">
    <property type="entry name" value="PGBD-like superfamily/PGBD"/>
    <property type="match status" value="1"/>
</dbReference>
<feature type="domain" description="Peptidoglycan binding-like" evidence="1">
    <location>
        <begin position="7"/>
        <end position="62"/>
    </location>
</feature>
<evidence type="ECO:0000313" key="3">
    <source>
        <dbReference type="Proteomes" id="UP001601627"/>
    </source>
</evidence>
<dbReference type="RefSeq" id="WP_388240026.1">
    <property type="nucleotide sequence ID" value="NZ_JBHVZQ010000044.1"/>
</dbReference>
<keyword evidence="3" id="KW-1185">Reference proteome</keyword>
<evidence type="ECO:0000259" key="1">
    <source>
        <dbReference type="Pfam" id="PF01471"/>
    </source>
</evidence>
<comment type="caution">
    <text evidence="2">The sequence shown here is derived from an EMBL/GenBank/DDBJ whole genome shotgun (WGS) entry which is preliminary data.</text>
</comment>
<dbReference type="SUPFAM" id="SSF47090">
    <property type="entry name" value="PGBD-like"/>
    <property type="match status" value="1"/>
</dbReference>
<gene>
    <name evidence="2" type="ORF">ACFVZC_31505</name>
</gene>
<proteinExistence type="predicted"/>
<accession>A0ABW6QF73</accession>
<protein>
    <submittedName>
        <fullName evidence="2">Peptidoglycan-binding protein</fullName>
    </submittedName>
</protein>
<dbReference type="EMBL" id="JBHVZQ010000044">
    <property type="protein sequence ID" value="MFF1277878.1"/>
    <property type="molecule type" value="Genomic_DNA"/>
</dbReference>
<dbReference type="InterPro" id="IPR002477">
    <property type="entry name" value="Peptidoglycan-bd-like"/>
</dbReference>
<dbReference type="Pfam" id="PF01471">
    <property type="entry name" value="PG_binding_1"/>
    <property type="match status" value="1"/>
</dbReference>